<dbReference type="RefSeq" id="WP_203092942.1">
    <property type="nucleotide sequence ID" value="NZ_JAESPH010000002.1"/>
</dbReference>
<evidence type="ECO:0000313" key="1">
    <source>
        <dbReference type="EMBL" id="MBM0651228.1"/>
    </source>
</evidence>
<dbReference type="EMBL" id="JAEUAH010000014">
    <property type="protein sequence ID" value="MBM0651228.1"/>
    <property type="molecule type" value="Genomic_DNA"/>
</dbReference>
<keyword evidence="2" id="KW-1185">Reference proteome</keyword>
<name>A0ABS1YYX8_9FLAO</name>
<dbReference type="Pfam" id="PF22028">
    <property type="entry name" value="DUF6934"/>
    <property type="match status" value="1"/>
</dbReference>
<comment type="caution">
    <text evidence="1">The sequence shown here is derived from an EMBL/GenBank/DDBJ whole genome shotgun (WGS) entry which is preliminary data.</text>
</comment>
<dbReference type="InterPro" id="IPR053865">
    <property type="entry name" value="DUF6934"/>
</dbReference>
<proteinExistence type="predicted"/>
<evidence type="ECO:0000313" key="2">
    <source>
        <dbReference type="Proteomes" id="UP000603506"/>
    </source>
</evidence>
<reference evidence="1 2" key="1">
    <citation type="submission" date="2021-01" db="EMBL/GenBank/DDBJ databases">
        <title>Evidence that Capnocytophaga endodontalis is a later homotypic synonym for Capnocytophaga genospecies AHN8471, and request for opinion on proposed recognition of strain AHN8471 as type strain of the species.</title>
        <authorList>
            <person name="Nicholson A.C."/>
            <person name="Hopper C.L."/>
            <person name="Gulvik C.A."/>
            <person name="Mcquiston J.R."/>
            <person name="Lau E.F."/>
        </authorList>
    </citation>
    <scope>NUCLEOTIDE SEQUENCE [LARGE SCALE GENOMIC DNA]</scope>
    <source>
        <strain evidence="1 2">AHN9576</strain>
    </source>
</reference>
<protein>
    <submittedName>
        <fullName evidence="1">Uncharacterized protein</fullName>
    </submittedName>
</protein>
<dbReference type="Proteomes" id="UP000603506">
    <property type="component" value="Unassembled WGS sequence"/>
</dbReference>
<organism evidence="1 2">
    <name type="scientific">Capnocytophaga genosp. AHN8471</name>
    <dbReference type="NCBI Taxonomy" id="327574"/>
    <lineage>
        <taxon>Bacteria</taxon>
        <taxon>Pseudomonadati</taxon>
        <taxon>Bacteroidota</taxon>
        <taxon>Flavobacteriia</taxon>
        <taxon>Flavobacteriales</taxon>
        <taxon>Flavobacteriaceae</taxon>
        <taxon>Capnocytophaga</taxon>
    </lineage>
</organism>
<gene>
    <name evidence="1" type="ORF">JNB19_10765</name>
</gene>
<accession>A0ABS1YYX8</accession>
<sequence length="148" mass="17210">MNLPRYEITSDENAYMYHFISEGNKGKIEKVVIYEEMEIEGFFNLGFGDRNPITGYLDDEITTDNGDTEKVLATVVATLYRFTDQFPDVYVYAKGSTDSRNRLYRMSITKYLTQALEDFFIYGILPNGQTISFVPNFEYIGFIIHRKN</sequence>